<name>A0A2S4V849_9BASI</name>
<evidence type="ECO:0000256" key="1">
    <source>
        <dbReference type="SAM" id="MobiDB-lite"/>
    </source>
</evidence>
<dbReference type="Proteomes" id="UP000238274">
    <property type="component" value="Unassembled WGS sequence"/>
</dbReference>
<dbReference type="VEuPathDB" id="FungiDB:PSHT_10695"/>
<gene>
    <name evidence="2" type="ORF">PSHT_10695</name>
</gene>
<keyword evidence="3" id="KW-1185">Reference proteome</keyword>
<feature type="region of interest" description="Disordered" evidence="1">
    <location>
        <begin position="185"/>
        <end position="220"/>
    </location>
</feature>
<feature type="compositionally biased region" description="Basic and acidic residues" evidence="1">
    <location>
        <begin position="185"/>
        <end position="212"/>
    </location>
</feature>
<organism evidence="2 3">
    <name type="scientific">Puccinia striiformis</name>
    <dbReference type="NCBI Taxonomy" id="27350"/>
    <lineage>
        <taxon>Eukaryota</taxon>
        <taxon>Fungi</taxon>
        <taxon>Dikarya</taxon>
        <taxon>Basidiomycota</taxon>
        <taxon>Pucciniomycotina</taxon>
        <taxon>Pucciniomycetes</taxon>
        <taxon>Pucciniales</taxon>
        <taxon>Pucciniaceae</taxon>
        <taxon>Puccinia</taxon>
    </lineage>
</organism>
<reference evidence="3" key="3">
    <citation type="journal article" date="2018" name="Mol. Plant Microbe Interact.">
        <title>Genome sequence resources for the wheat stripe rust pathogen (Puccinia striiformis f. sp. tritici) and the barley stripe rust pathogen (Puccinia striiformis f. sp. hordei).</title>
        <authorList>
            <person name="Xia C."/>
            <person name="Wang M."/>
            <person name="Yin C."/>
            <person name="Cornejo O.E."/>
            <person name="Hulbert S.H."/>
            <person name="Chen X."/>
        </authorList>
    </citation>
    <scope>NUCLEOTIDE SEQUENCE [LARGE SCALE GENOMIC DNA]</scope>
    <source>
        <strain evidence="3">93TX-2</strain>
    </source>
</reference>
<sequence>MSQAGQFSAGPDAIEQENLSYTIEDHGLLLHKKQIQIPCQYERGSYPFQGTYAKPDYDEEALCEEIQNPKKKLKESKRTKFILSHSFSPNFHFPVAEQLDMVNRKLESMRLCVAKMERGEQRKVQSLPAIKSIPLHKEIDFHDSVKSHKAAIPQLNETVGVSSSSRDSHMEDVVIDGKVSLSEKLADQDNKAKSEKDGTAKTDNHMDSEEGRNLNTSSRDGLSAEAGVRNFINISEKSRSWACYMHAGGVLMLCITAFHIFRNQETDNVRVNAWPASFCRHTNSAGCGGRRMPMRMGIHGSTPCRSWCAGGAPTGPGL</sequence>
<comment type="caution">
    <text evidence="2">The sequence shown here is derived from an EMBL/GenBank/DDBJ whole genome shotgun (WGS) entry which is preliminary data.</text>
</comment>
<dbReference type="VEuPathDB" id="FungiDB:PSTT_04763"/>
<dbReference type="EMBL" id="PKSM01000168">
    <property type="protein sequence ID" value="POW05674.1"/>
    <property type="molecule type" value="Genomic_DNA"/>
</dbReference>
<proteinExistence type="predicted"/>
<evidence type="ECO:0000313" key="3">
    <source>
        <dbReference type="Proteomes" id="UP000238274"/>
    </source>
</evidence>
<reference evidence="3" key="2">
    <citation type="journal article" date="2018" name="BMC Genomics">
        <title>Genomic insights into host adaptation between the wheat stripe rust pathogen (Puccinia striiformis f. sp. tritici) and the barley stripe rust pathogen (Puccinia striiformis f. sp. hordei).</title>
        <authorList>
            <person name="Xia C."/>
            <person name="Wang M."/>
            <person name="Yin C."/>
            <person name="Cornejo O.E."/>
            <person name="Hulbert S.H."/>
            <person name="Chen X."/>
        </authorList>
    </citation>
    <scope>NUCLEOTIDE SEQUENCE [LARGE SCALE GENOMIC DNA]</scope>
    <source>
        <strain evidence="3">93TX-2</strain>
    </source>
</reference>
<reference evidence="2 3" key="1">
    <citation type="submission" date="2017-12" db="EMBL/GenBank/DDBJ databases">
        <title>Gene loss provides genomic basis for host adaptation in cereal stripe rust fungi.</title>
        <authorList>
            <person name="Xia C."/>
        </authorList>
    </citation>
    <scope>NUCLEOTIDE SEQUENCE [LARGE SCALE GENOMIC DNA]</scope>
    <source>
        <strain evidence="2 3">93TX-2</strain>
    </source>
</reference>
<protein>
    <submittedName>
        <fullName evidence="2">Uncharacterized protein</fullName>
    </submittedName>
</protein>
<evidence type="ECO:0000313" key="2">
    <source>
        <dbReference type="EMBL" id="POW05674.1"/>
    </source>
</evidence>
<dbReference type="AlphaFoldDB" id="A0A2S4V849"/>
<accession>A0A2S4V849</accession>